<comment type="caution">
    <text evidence="1">The sequence shown here is derived from an EMBL/GenBank/DDBJ whole genome shotgun (WGS) entry which is preliminary data.</text>
</comment>
<reference evidence="1" key="1">
    <citation type="journal article" date="2012" name="PLoS ONE">
        <title>Gene sets for utilization of primary and secondary nutrition supplies in the distal gut of endangered iberian lynx.</title>
        <authorList>
            <person name="Alcaide M."/>
            <person name="Messina E."/>
            <person name="Richter M."/>
            <person name="Bargiela R."/>
            <person name="Peplies J."/>
            <person name="Huws S.A."/>
            <person name="Newbold C.J."/>
            <person name="Golyshin P.N."/>
            <person name="Simon M.A."/>
            <person name="Lopez G."/>
            <person name="Yakimov M.M."/>
            <person name="Ferrer M."/>
        </authorList>
    </citation>
    <scope>NUCLEOTIDE SEQUENCE</scope>
</reference>
<protein>
    <submittedName>
        <fullName evidence="1">Uncharacterized protein</fullName>
    </submittedName>
</protein>
<accession>J9GML2</accession>
<organism evidence="1">
    <name type="scientific">gut metagenome</name>
    <dbReference type="NCBI Taxonomy" id="749906"/>
    <lineage>
        <taxon>unclassified sequences</taxon>
        <taxon>metagenomes</taxon>
        <taxon>organismal metagenomes</taxon>
    </lineage>
</organism>
<dbReference type="EMBL" id="AMCI01003109">
    <property type="protein sequence ID" value="EJX01055.1"/>
    <property type="molecule type" value="Genomic_DNA"/>
</dbReference>
<dbReference type="AlphaFoldDB" id="J9GML2"/>
<proteinExistence type="predicted"/>
<evidence type="ECO:0000313" key="1">
    <source>
        <dbReference type="EMBL" id="EJX01055.1"/>
    </source>
</evidence>
<sequence length="40" mass="4810">MLIYAYFAPRQYLNSLKESHHAQPPGIHRKKFEFKFQTSV</sequence>
<name>J9GML2_9ZZZZ</name>
<gene>
    <name evidence="1" type="ORF">EVA_10836</name>
</gene>